<dbReference type="InterPro" id="IPR000182">
    <property type="entry name" value="GNAT_dom"/>
</dbReference>
<organism evidence="2 3">
    <name type="scientific">Cudoniella acicularis</name>
    <dbReference type="NCBI Taxonomy" id="354080"/>
    <lineage>
        <taxon>Eukaryota</taxon>
        <taxon>Fungi</taxon>
        <taxon>Dikarya</taxon>
        <taxon>Ascomycota</taxon>
        <taxon>Pezizomycotina</taxon>
        <taxon>Leotiomycetes</taxon>
        <taxon>Helotiales</taxon>
        <taxon>Tricladiaceae</taxon>
        <taxon>Cudoniella</taxon>
    </lineage>
</organism>
<feature type="domain" description="N-acetyltransferase" evidence="1">
    <location>
        <begin position="21"/>
        <end position="202"/>
    </location>
</feature>
<dbReference type="InterPro" id="IPR052523">
    <property type="entry name" value="Trichothecene_AcTrans"/>
</dbReference>
<evidence type="ECO:0000313" key="2">
    <source>
        <dbReference type="EMBL" id="KAF4637502.1"/>
    </source>
</evidence>
<dbReference type="Proteomes" id="UP000566819">
    <property type="component" value="Unassembled WGS sequence"/>
</dbReference>
<dbReference type="GO" id="GO:0016747">
    <property type="term" value="F:acyltransferase activity, transferring groups other than amino-acyl groups"/>
    <property type="evidence" value="ECO:0007669"/>
    <property type="project" value="InterPro"/>
</dbReference>
<proteinExistence type="predicted"/>
<dbReference type="PANTHER" id="PTHR42791">
    <property type="entry name" value="GNAT FAMILY ACETYLTRANSFERASE"/>
    <property type="match status" value="1"/>
</dbReference>
<dbReference type="InterPro" id="IPR016181">
    <property type="entry name" value="Acyl_CoA_acyltransferase"/>
</dbReference>
<dbReference type="PROSITE" id="PS51186">
    <property type="entry name" value="GNAT"/>
    <property type="match status" value="1"/>
</dbReference>
<dbReference type="AlphaFoldDB" id="A0A8H4RWW6"/>
<protein>
    <recommendedName>
        <fullName evidence="1">N-acetyltransferase domain-containing protein</fullName>
    </recommendedName>
</protein>
<gene>
    <name evidence="2" type="ORF">G7Y89_g580</name>
</gene>
<evidence type="ECO:0000313" key="3">
    <source>
        <dbReference type="Proteomes" id="UP000566819"/>
    </source>
</evidence>
<dbReference type="Gene3D" id="3.40.630.30">
    <property type="match status" value="1"/>
</dbReference>
<dbReference type="SUPFAM" id="SSF55729">
    <property type="entry name" value="Acyl-CoA N-acyltransferases (Nat)"/>
    <property type="match status" value="1"/>
</dbReference>
<dbReference type="CDD" id="cd04301">
    <property type="entry name" value="NAT_SF"/>
    <property type="match status" value="1"/>
</dbReference>
<dbReference type="EMBL" id="JAAMPI010000021">
    <property type="protein sequence ID" value="KAF4637502.1"/>
    <property type="molecule type" value="Genomic_DNA"/>
</dbReference>
<dbReference type="PANTHER" id="PTHR42791:SF5">
    <property type="entry name" value="HYPOTHETICAL ACETYLTRANSFERASE (EUROFUNG)"/>
    <property type="match status" value="1"/>
</dbReference>
<sequence length="236" mass="27012">MSDYLLKEVKTREEHDALIDLTFQVWNDPSITSIIRINHGPFLGEPQADIEATIAIDKERSWIGHTNDPASHKTIVVHIPTQEVVGSICWKVYTSAPFPNGATRIQLPWWLQSDREGKECAEEILTMDDTSVRQDHQRKGVGSLMLNWGMKKADELDIECYVEATDAGRMLYQKFGFITLLKVLVDAENGSKERHEMIQKLTPQPIQYWAMWRPKGGIAKDGTPRTLWEAIEPRKQ</sequence>
<name>A0A8H4RWW6_9HELO</name>
<evidence type="ECO:0000259" key="1">
    <source>
        <dbReference type="PROSITE" id="PS51186"/>
    </source>
</evidence>
<reference evidence="2 3" key="1">
    <citation type="submission" date="2020-03" db="EMBL/GenBank/DDBJ databases">
        <title>Draft Genome Sequence of Cudoniella acicularis.</title>
        <authorList>
            <person name="Buettner E."/>
            <person name="Kellner H."/>
        </authorList>
    </citation>
    <scope>NUCLEOTIDE SEQUENCE [LARGE SCALE GENOMIC DNA]</scope>
    <source>
        <strain evidence="2 3">DSM 108380</strain>
    </source>
</reference>
<dbReference type="OrthoDB" id="2115692at2759"/>
<accession>A0A8H4RWW6</accession>
<dbReference type="Pfam" id="PF13508">
    <property type="entry name" value="Acetyltransf_7"/>
    <property type="match status" value="1"/>
</dbReference>
<keyword evidence="3" id="KW-1185">Reference proteome</keyword>
<comment type="caution">
    <text evidence="2">The sequence shown here is derived from an EMBL/GenBank/DDBJ whole genome shotgun (WGS) entry which is preliminary data.</text>
</comment>